<reference evidence="11" key="1">
    <citation type="journal article" date="2019" name="Int. J. Syst. Evol. Microbiol.">
        <title>The Global Catalogue of Microorganisms (GCM) 10K type strain sequencing project: providing services to taxonomists for standard genome sequencing and annotation.</title>
        <authorList>
            <consortium name="The Broad Institute Genomics Platform"/>
            <consortium name="The Broad Institute Genome Sequencing Center for Infectious Disease"/>
            <person name="Wu L."/>
            <person name="Ma J."/>
        </authorList>
    </citation>
    <scope>NUCLEOTIDE SEQUENCE [LARGE SCALE GENOMIC DNA]</scope>
    <source>
        <strain evidence="11">KCTC 3950</strain>
    </source>
</reference>
<dbReference type="NCBIfam" id="TIGR00644">
    <property type="entry name" value="recJ"/>
    <property type="match status" value="1"/>
</dbReference>
<evidence type="ECO:0000313" key="10">
    <source>
        <dbReference type="EMBL" id="MFD2612606.1"/>
    </source>
</evidence>
<evidence type="ECO:0000256" key="2">
    <source>
        <dbReference type="ARBA" id="ARBA00019841"/>
    </source>
</evidence>
<dbReference type="Gene3D" id="3.90.1640.30">
    <property type="match status" value="1"/>
</dbReference>
<proteinExistence type="inferred from homology"/>
<dbReference type="PANTHER" id="PTHR30255:SF2">
    <property type="entry name" value="SINGLE-STRANDED-DNA-SPECIFIC EXONUCLEASE RECJ"/>
    <property type="match status" value="1"/>
</dbReference>
<dbReference type="InterPro" id="IPR003156">
    <property type="entry name" value="DHHA1_dom"/>
</dbReference>
<accession>A0ABW5PCB0</accession>
<gene>
    <name evidence="10" type="primary">recJ</name>
    <name evidence="10" type="ORF">ACFSUF_09245</name>
</gene>
<comment type="caution">
    <text evidence="10">The sequence shown here is derived from an EMBL/GenBank/DDBJ whole genome shotgun (WGS) entry which is preliminary data.</text>
</comment>
<keyword evidence="4" id="KW-0378">Hydrolase</keyword>
<keyword evidence="5 10" id="KW-0269">Exonuclease</keyword>
<evidence type="ECO:0000259" key="6">
    <source>
        <dbReference type="Pfam" id="PF01368"/>
    </source>
</evidence>
<dbReference type="InterPro" id="IPR018779">
    <property type="entry name" value="RecJ_C"/>
</dbReference>
<dbReference type="InterPro" id="IPR001667">
    <property type="entry name" value="DDH_dom"/>
</dbReference>
<dbReference type="Gene3D" id="3.10.310.30">
    <property type="match status" value="1"/>
</dbReference>
<evidence type="ECO:0000256" key="4">
    <source>
        <dbReference type="ARBA" id="ARBA00022801"/>
    </source>
</evidence>
<sequence>MLQAKARWNITEHDEAEIGRLSSDWGVHPLLMKLLLTRGIASSEEARLFLEGGAEHVHDPLLLRGMKEAVSRIRHALDTGEKIRIYGDYDADGVSSTSLMIHLFRGLNAEFDFYIPHRAKEGYGLNTAALDAAKEAGISLIITVDTGISAVEQIAHANSLGIDVIVTDHHEPPEVLPEAYALINPKLPGCPYPYKHLAGVGVAWKLAHALLGRFPEELLEIAVIGTIADLMPLTGENRVIAKLGLKKMRTTANPGIRALLTASGVSVEQVSAGNIAFAMAPRLNAAGRLDHASVSVRLLTTEDEQEAEELSYTLDAMNKERQRIVEEMTAEAMQQVEDEGLAADKVLVVAKEGWNVGVIGIVASKLLEKYYRPTIVLGIDPETGKCKGSARSIPGFDLYRALSSCSGLFDHYGGHQAAAGMTISREKLPQLREALNQEAEEQLTAEDLQPVMSADLACRLAEVTMESIGLMESLAPFGMANPSPRFVFEGLRIQEIRTMGKERQHVKLTLCDAAGGSVPIEAVAFNRPQLVHALSATSSLDVLGEISVNEWNGVRKPQILVQDLRVRHLQVFDWRGMPKPEEKLSELPAGGELTAVIAEPDAAEKLANRPMLEMLSIWAWTPEGKAVPVNDSARRVPISEAKNLVLYTLPGCLQSVVRILENGQAMERIYAVFSSQDGGSSGLTLPSRDDFKKVYAALKSKEQWNLRTGELQQFLRRRLGLSDSICGFILSVFEELSFTEKSDDYVRCAASPSKQELTSALAYRRRVDHIEAEQVLVYSSASELTAWFTGHLAPMQNTLLLEEIV</sequence>
<keyword evidence="3" id="KW-0540">Nuclease</keyword>
<protein>
    <recommendedName>
        <fullName evidence="2">Single-stranded-DNA-specific exonuclease RecJ</fullName>
    </recommendedName>
</protein>
<dbReference type="PANTHER" id="PTHR30255">
    <property type="entry name" value="SINGLE-STRANDED-DNA-SPECIFIC EXONUCLEASE RECJ"/>
    <property type="match status" value="1"/>
</dbReference>
<dbReference type="InterPro" id="IPR038763">
    <property type="entry name" value="DHH_sf"/>
</dbReference>
<dbReference type="RefSeq" id="WP_377602292.1">
    <property type="nucleotide sequence ID" value="NZ_JBHUME010000007.1"/>
</dbReference>
<evidence type="ECO:0000256" key="1">
    <source>
        <dbReference type="ARBA" id="ARBA00005915"/>
    </source>
</evidence>
<dbReference type="Pfam" id="PF01368">
    <property type="entry name" value="DHH"/>
    <property type="match status" value="1"/>
</dbReference>
<dbReference type="Proteomes" id="UP001597541">
    <property type="component" value="Unassembled WGS sequence"/>
</dbReference>
<dbReference type="Pfam" id="PF10141">
    <property type="entry name" value="ssDNA-exonuc_C"/>
    <property type="match status" value="1"/>
</dbReference>
<organism evidence="10 11">
    <name type="scientific">Paenibacillus gansuensis</name>
    <dbReference type="NCBI Taxonomy" id="306542"/>
    <lineage>
        <taxon>Bacteria</taxon>
        <taxon>Bacillati</taxon>
        <taxon>Bacillota</taxon>
        <taxon>Bacilli</taxon>
        <taxon>Bacillales</taxon>
        <taxon>Paenibacillaceae</taxon>
        <taxon>Paenibacillus</taxon>
    </lineage>
</organism>
<feature type="domain" description="RecJ OB" evidence="9">
    <location>
        <begin position="455"/>
        <end position="563"/>
    </location>
</feature>
<keyword evidence="11" id="KW-1185">Reference proteome</keyword>
<feature type="domain" description="DHHA1" evidence="7">
    <location>
        <begin position="345"/>
        <end position="440"/>
    </location>
</feature>
<evidence type="ECO:0000256" key="3">
    <source>
        <dbReference type="ARBA" id="ARBA00022722"/>
    </source>
</evidence>
<dbReference type="Pfam" id="PF02272">
    <property type="entry name" value="DHHA1"/>
    <property type="match status" value="1"/>
</dbReference>
<dbReference type="SUPFAM" id="SSF64182">
    <property type="entry name" value="DHH phosphoesterases"/>
    <property type="match status" value="1"/>
</dbReference>
<dbReference type="InterPro" id="IPR004610">
    <property type="entry name" value="RecJ"/>
</dbReference>
<evidence type="ECO:0000259" key="7">
    <source>
        <dbReference type="Pfam" id="PF02272"/>
    </source>
</evidence>
<feature type="domain" description="Single-stranded-DNA-specific exonuclease RecJ C-terminal" evidence="8">
    <location>
        <begin position="570"/>
        <end position="788"/>
    </location>
</feature>
<evidence type="ECO:0000256" key="5">
    <source>
        <dbReference type="ARBA" id="ARBA00022839"/>
    </source>
</evidence>
<name>A0ABW5PCB0_9BACL</name>
<dbReference type="Pfam" id="PF17768">
    <property type="entry name" value="RecJ_OB"/>
    <property type="match status" value="1"/>
</dbReference>
<evidence type="ECO:0000259" key="9">
    <source>
        <dbReference type="Pfam" id="PF17768"/>
    </source>
</evidence>
<feature type="domain" description="DDH" evidence="6">
    <location>
        <begin position="82"/>
        <end position="226"/>
    </location>
</feature>
<comment type="similarity">
    <text evidence="1">Belongs to the RecJ family.</text>
</comment>
<evidence type="ECO:0000259" key="8">
    <source>
        <dbReference type="Pfam" id="PF10141"/>
    </source>
</evidence>
<dbReference type="EMBL" id="JBHUME010000007">
    <property type="protein sequence ID" value="MFD2612606.1"/>
    <property type="molecule type" value="Genomic_DNA"/>
</dbReference>
<dbReference type="GO" id="GO:0004527">
    <property type="term" value="F:exonuclease activity"/>
    <property type="evidence" value="ECO:0007669"/>
    <property type="project" value="UniProtKB-KW"/>
</dbReference>
<dbReference type="InterPro" id="IPR041122">
    <property type="entry name" value="RecJ_OB"/>
</dbReference>
<dbReference type="InterPro" id="IPR051673">
    <property type="entry name" value="SSDNA_exonuclease_RecJ"/>
</dbReference>
<evidence type="ECO:0000313" key="11">
    <source>
        <dbReference type="Proteomes" id="UP001597541"/>
    </source>
</evidence>